<dbReference type="InterPro" id="IPR043429">
    <property type="entry name" value="ArtM/GltK/GlnP/TcyL/YhdX-like"/>
</dbReference>
<name>A0A921DRW9_9BACT</name>
<dbReference type="PANTHER" id="PTHR30614:SF20">
    <property type="entry name" value="GLUTAMINE TRANSPORT SYSTEM PERMEASE PROTEIN GLNP"/>
    <property type="match status" value="1"/>
</dbReference>
<evidence type="ECO:0000259" key="9">
    <source>
        <dbReference type="PROSITE" id="PS50928"/>
    </source>
</evidence>
<feature type="transmembrane region" description="Helical" evidence="8">
    <location>
        <begin position="277"/>
        <end position="295"/>
    </location>
</feature>
<evidence type="ECO:0000256" key="6">
    <source>
        <dbReference type="ARBA" id="ARBA00022989"/>
    </source>
</evidence>
<keyword evidence="8" id="KW-0813">Transport</keyword>
<evidence type="ECO:0000256" key="1">
    <source>
        <dbReference type="ARBA" id="ARBA00003159"/>
    </source>
</evidence>
<dbReference type="EMBL" id="DYZA01000028">
    <property type="protein sequence ID" value="HJD96317.1"/>
    <property type="molecule type" value="Genomic_DNA"/>
</dbReference>
<accession>A0A921DRW9</accession>
<dbReference type="RefSeq" id="WP_304120547.1">
    <property type="nucleotide sequence ID" value="NZ_DYZA01000028.1"/>
</dbReference>
<comment type="function">
    <text evidence="1">Part of the binding-protein-dependent transport system for glutamine; probably responsible for the translocation of the substrate across the membrane.</text>
</comment>
<comment type="caution">
    <text evidence="10">The sequence shown here is derived from an EMBL/GenBank/DDBJ whole genome shotgun (WGS) entry which is preliminary data.</text>
</comment>
<evidence type="ECO:0000256" key="3">
    <source>
        <dbReference type="ARBA" id="ARBA00010072"/>
    </source>
</evidence>
<evidence type="ECO:0000256" key="7">
    <source>
        <dbReference type="ARBA" id="ARBA00023136"/>
    </source>
</evidence>
<dbReference type="GO" id="GO:0005886">
    <property type="term" value="C:plasma membrane"/>
    <property type="evidence" value="ECO:0007669"/>
    <property type="project" value="UniProtKB-SubCell"/>
</dbReference>
<feature type="domain" description="ABC transmembrane type-1" evidence="9">
    <location>
        <begin position="79"/>
        <end position="288"/>
    </location>
</feature>
<keyword evidence="4 8" id="KW-0812">Transmembrane</keyword>
<dbReference type="GO" id="GO:0055085">
    <property type="term" value="P:transmembrane transport"/>
    <property type="evidence" value="ECO:0007669"/>
    <property type="project" value="InterPro"/>
</dbReference>
<dbReference type="SUPFAM" id="SSF161098">
    <property type="entry name" value="MetI-like"/>
    <property type="match status" value="1"/>
</dbReference>
<dbReference type="InterPro" id="IPR035906">
    <property type="entry name" value="MetI-like_sf"/>
</dbReference>
<evidence type="ECO:0000313" key="10">
    <source>
        <dbReference type="EMBL" id="HJD96317.1"/>
    </source>
</evidence>
<comment type="similarity">
    <text evidence="3">Belongs to the binding-protein-dependent transport system permease family. HisMQ subfamily.</text>
</comment>
<keyword evidence="5" id="KW-0029">Amino-acid transport</keyword>
<evidence type="ECO:0000313" key="11">
    <source>
        <dbReference type="Proteomes" id="UP000698963"/>
    </source>
</evidence>
<comment type="subcellular location">
    <subcellularLocation>
        <location evidence="2 8">Cell membrane</location>
        <topology evidence="2 8">Multi-pass membrane protein</topology>
    </subcellularLocation>
</comment>
<dbReference type="CDD" id="cd06261">
    <property type="entry name" value="TM_PBP2"/>
    <property type="match status" value="1"/>
</dbReference>
<evidence type="ECO:0000256" key="8">
    <source>
        <dbReference type="RuleBase" id="RU363032"/>
    </source>
</evidence>
<gene>
    <name evidence="10" type="ORF">K8W16_01545</name>
</gene>
<dbReference type="Pfam" id="PF00528">
    <property type="entry name" value="BPD_transp_1"/>
    <property type="match status" value="1"/>
</dbReference>
<dbReference type="PANTHER" id="PTHR30614">
    <property type="entry name" value="MEMBRANE COMPONENT OF AMINO ACID ABC TRANSPORTER"/>
    <property type="match status" value="1"/>
</dbReference>
<proteinExistence type="inferred from homology"/>
<feature type="transmembrane region" description="Helical" evidence="8">
    <location>
        <begin position="85"/>
        <end position="104"/>
    </location>
</feature>
<dbReference type="Proteomes" id="UP000698963">
    <property type="component" value="Unassembled WGS sequence"/>
</dbReference>
<organism evidence="10 11">
    <name type="scientific">Mailhella massiliensis</name>
    <dbReference type="NCBI Taxonomy" id="1903261"/>
    <lineage>
        <taxon>Bacteria</taxon>
        <taxon>Pseudomonadati</taxon>
        <taxon>Thermodesulfobacteriota</taxon>
        <taxon>Desulfovibrionia</taxon>
        <taxon>Desulfovibrionales</taxon>
        <taxon>Desulfovibrionaceae</taxon>
        <taxon>Mailhella</taxon>
    </lineage>
</organism>
<dbReference type="PROSITE" id="PS50928">
    <property type="entry name" value="ABC_TM1"/>
    <property type="match status" value="1"/>
</dbReference>
<protein>
    <submittedName>
        <fullName evidence="10">Amino acid ABC transporter permease</fullName>
    </submittedName>
</protein>
<keyword evidence="6 8" id="KW-1133">Transmembrane helix</keyword>
<dbReference type="Gene3D" id="1.10.3720.10">
    <property type="entry name" value="MetI-like"/>
    <property type="match status" value="1"/>
</dbReference>
<reference evidence="10" key="2">
    <citation type="submission" date="2021-09" db="EMBL/GenBank/DDBJ databases">
        <authorList>
            <person name="Gilroy R."/>
        </authorList>
    </citation>
    <scope>NUCLEOTIDE SEQUENCE</scope>
    <source>
        <strain evidence="10">ChiGjej2B2-19336</strain>
    </source>
</reference>
<evidence type="ECO:0000256" key="4">
    <source>
        <dbReference type="ARBA" id="ARBA00022692"/>
    </source>
</evidence>
<feature type="transmembrane region" description="Helical" evidence="8">
    <location>
        <begin position="116"/>
        <end position="138"/>
    </location>
</feature>
<evidence type="ECO:0000256" key="2">
    <source>
        <dbReference type="ARBA" id="ARBA00004651"/>
    </source>
</evidence>
<keyword evidence="7 8" id="KW-0472">Membrane</keyword>
<dbReference type="InterPro" id="IPR000515">
    <property type="entry name" value="MetI-like"/>
</dbReference>
<dbReference type="GO" id="GO:0006865">
    <property type="term" value="P:amino acid transport"/>
    <property type="evidence" value="ECO:0007669"/>
    <property type="project" value="UniProtKB-KW"/>
</dbReference>
<evidence type="ECO:0000256" key="5">
    <source>
        <dbReference type="ARBA" id="ARBA00022970"/>
    </source>
</evidence>
<reference evidence="10" key="1">
    <citation type="journal article" date="2021" name="PeerJ">
        <title>Extensive microbial diversity within the chicken gut microbiome revealed by metagenomics and culture.</title>
        <authorList>
            <person name="Gilroy R."/>
            <person name="Ravi A."/>
            <person name="Getino M."/>
            <person name="Pursley I."/>
            <person name="Horton D.L."/>
            <person name="Alikhan N.F."/>
            <person name="Baker D."/>
            <person name="Gharbi K."/>
            <person name="Hall N."/>
            <person name="Watson M."/>
            <person name="Adriaenssens E.M."/>
            <person name="Foster-Nyarko E."/>
            <person name="Jarju S."/>
            <person name="Secka A."/>
            <person name="Antonio M."/>
            <person name="Oren A."/>
            <person name="Chaudhuri R.R."/>
            <person name="La Ragione R."/>
            <person name="Hildebrand F."/>
            <person name="Pallen M.J."/>
        </authorList>
    </citation>
    <scope>NUCLEOTIDE SEQUENCE</scope>
    <source>
        <strain evidence="10">ChiGjej2B2-19336</strain>
    </source>
</reference>
<sequence>MAEQNQLNFIPGHSRPRSWRRLNSWDALLAAVALALVAAFAWRSMAVTRHAWDWASLWPYVVSRDASGAWQAGMLLKGLFGTLRLGFWSLLVALVSGGLVGALSARQRGLSALPGVLYITVLRNTPPLVLLFLVYFFAGSFFSEPFLRLEDTVAALPAWAQSLTAALFAPPGQLDRMAAAVLTLGVYSGAYVAEIVRGALESVDRTQWDASASLGMSAWQQMRWIIAPQAFRIMAPPLTGQCISVFKETALASAISLPELTFQSLEVMAVSRITFELWLVTAAMYLLVSCFWAWLGRKLEKRR</sequence>
<dbReference type="AlphaFoldDB" id="A0A921DRW9"/>